<accession>A0AAE9JAG8</accession>
<proteinExistence type="predicted"/>
<dbReference type="Proteomes" id="UP000829354">
    <property type="component" value="Chromosome II"/>
</dbReference>
<reference evidence="1 2" key="1">
    <citation type="submission" date="2022-04" db="EMBL/GenBank/DDBJ databases">
        <title>Chromosome-level reference genomes for two strains of Caenorhabditis briggsae: an improved platform for comparative genomics.</title>
        <authorList>
            <person name="Stevens L."/>
            <person name="Andersen E."/>
        </authorList>
    </citation>
    <scope>NUCLEOTIDE SEQUENCE [LARGE SCALE GENOMIC DNA]</scope>
    <source>
        <strain evidence="1">VX34</strain>
        <tissue evidence="1">Whole-organism</tissue>
    </source>
</reference>
<evidence type="ECO:0000313" key="2">
    <source>
        <dbReference type="Proteomes" id="UP000829354"/>
    </source>
</evidence>
<evidence type="ECO:0000313" key="1">
    <source>
        <dbReference type="EMBL" id="UMM20637.1"/>
    </source>
</evidence>
<dbReference type="EMBL" id="CP092621">
    <property type="protein sequence ID" value="UMM20637.1"/>
    <property type="molecule type" value="Genomic_DNA"/>
</dbReference>
<name>A0AAE9JAG8_CAEBR</name>
<dbReference type="AlphaFoldDB" id="A0AAE9JAG8"/>
<protein>
    <submittedName>
        <fullName evidence="1">Uncharacterized protein</fullName>
    </submittedName>
</protein>
<sequence length="150" mass="17600">MSSMRGWYEIRGKTLNIWEGVLTLYHTNLAFCQLFKIFQDEIFEIHVELEDYGIEKMESDGYWECVEIRGEVSNGAHFLCHSLNTEHALKILKVLPTAITSITVRMDPNPCRNWEKPKIKERIQNWQKLMTAMCEFPENSKIILDSNMLS</sequence>
<keyword evidence="2" id="KW-1185">Reference proteome</keyword>
<gene>
    <name evidence="1" type="ORF">L5515_015837</name>
</gene>
<organism evidence="1 2">
    <name type="scientific">Caenorhabditis briggsae</name>
    <dbReference type="NCBI Taxonomy" id="6238"/>
    <lineage>
        <taxon>Eukaryota</taxon>
        <taxon>Metazoa</taxon>
        <taxon>Ecdysozoa</taxon>
        <taxon>Nematoda</taxon>
        <taxon>Chromadorea</taxon>
        <taxon>Rhabditida</taxon>
        <taxon>Rhabditina</taxon>
        <taxon>Rhabditomorpha</taxon>
        <taxon>Rhabditoidea</taxon>
        <taxon>Rhabditidae</taxon>
        <taxon>Peloderinae</taxon>
        <taxon>Caenorhabditis</taxon>
    </lineage>
</organism>